<organism evidence="1 2">
    <name type="scientific">Malus domestica</name>
    <name type="common">Apple</name>
    <name type="synonym">Pyrus malus</name>
    <dbReference type="NCBI Taxonomy" id="3750"/>
    <lineage>
        <taxon>Eukaryota</taxon>
        <taxon>Viridiplantae</taxon>
        <taxon>Streptophyta</taxon>
        <taxon>Embryophyta</taxon>
        <taxon>Tracheophyta</taxon>
        <taxon>Spermatophyta</taxon>
        <taxon>Magnoliopsida</taxon>
        <taxon>eudicotyledons</taxon>
        <taxon>Gunneridae</taxon>
        <taxon>Pentapetalae</taxon>
        <taxon>rosids</taxon>
        <taxon>fabids</taxon>
        <taxon>Rosales</taxon>
        <taxon>Rosaceae</taxon>
        <taxon>Amygdaloideae</taxon>
        <taxon>Maleae</taxon>
        <taxon>Malus</taxon>
    </lineage>
</organism>
<accession>A0A498I799</accession>
<proteinExistence type="predicted"/>
<reference evidence="1 2" key="1">
    <citation type="submission" date="2018-10" db="EMBL/GenBank/DDBJ databases">
        <title>A high-quality apple genome assembly.</title>
        <authorList>
            <person name="Hu J."/>
        </authorList>
    </citation>
    <scope>NUCLEOTIDE SEQUENCE [LARGE SCALE GENOMIC DNA]</scope>
    <source>
        <strain evidence="2">cv. HFTH1</strain>
        <tissue evidence="1">Young leaf</tissue>
    </source>
</reference>
<evidence type="ECO:0000313" key="2">
    <source>
        <dbReference type="Proteomes" id="UP000290289"/>
    </source>
</evidence>
<evidence type="ECO:0000313" key="1">
    <source>
        <dbReference type="EMBL" id="RXH78759.1"/>
    </source>
</evidence>
<comment type="caution">
    <text evidence="1">The sequence shown here is derived from an EMBL/GenBank/DDBJ whole genome shotgun (WGS) entry which is preliminary data.</text>
</comment>
<keyword evidence="2" id="KW-1185">Reference proteome</keyword>
<dbReference type="AlphaFoldDB" id="A0A498I799"/>
<dbReference type="Proteomes" id="UP000290289">
    <property type="component" value="Chromosome 13"/>
</dbReference>
<dbReference type="EMBL" id="RDQH01000339">
    <property type="protein sequence ID" value="RXH78759.1"/>
    <property type="molecule type" value="Genomic_DNA"/>
</dbReference>
<sequence length="74" mass="8881">MMLCCLRPLHLPFRKAEMEVIRSELLDRENIQKFWDEKMNAEKTRGLEVEKVYLVALSDLEKEKIIQEKNFAEI</sequence>
<name>A0A498I799_MALDO</name>
<protein>
    <submittedName>
        <fullName evidence="1">Uncharacterized protein</fullName>
    </submittedName>
</protein>
<gene>
    <name evidence="1" type="ORF">DVH24_002277</name>
</gene>